<organism evidence="1 2">
    <name type="scientific">Nocardia xishanensis</name>
    <dbReference type="NCBI Taxonomy" id="238964"/>
    <lineage>
        <taxon>Bacteria</taxon>
        <taxon>Bacillati</taxon>
        <taxon>Actinomycetota</taxon>
        <taxon>Actinomycetes</taxon>
        <taxon>Mycobacteriales</taxon>
        <taxon>Nocardiaceae</taxon>
        <taxon>Nocardia</taxon>
    </lineage>
</organism>
<evidence type="ECO:0000313" key="2">
    <source>
        <dbReference type="Proteomes" id="UP001611415"/>
    </source>
</evidence>
<comment type="caution">
    <text evidence="1">The sequence shown here is derived from an EMBL/GenBank/DDBJ whole genome shotgun (WGS) entry which is preliminary data.</text>
</comment>
<gene>
    <name evidence="1" type="ORF">ACH49W_21035</name>
</gene>
<reference evidence="1 2" key="1">
    <citation type="submission" date="2024-10" db="EMBL/GenBank/DDBJ databases">
        <title>The Natural Products Discovery Center: Release of the First 8490 Sequenced Strains for Exploring Actinobacteria Biosynthetic Diversity.</title>
        <authorList>
            <person name="Kalkreuter E."/>
            <person name="Kautsar S.A."/>
            <person name="Yang D."/>
            <person name="Bader C.D."/>
            <person name="Teijaro C.N."/>
            <person name="Fluegel L."/>
            <person name="Davis C.M."/>
            <person name="Simpson J.R."/>
            <person name="Lauterbach L."/>
            <person name="Steele A.D."/>
            <person name="Gui C."/>
            <person name="Meng S."/>
            <person name="Li G."/>
            <person name="Viehrig K."/>
            <person name="Ye F."/>
            <person name="Su P."/>
            <person name="Kiefer A.F."/>
            <person name="Nichols A."/>
            <person name="Cepeda A.J."/>
            <person name="Yan W."/>
            <person name="Fan B."/>
            <person name="Jiang Y."/>
            <person name="Adhikari A."/>
            <person name="Zheng C.-J."/>
            <person name="Schuster L."/>
            <person name="Cowan T.M."/>
            <person name="Smanski M.J."/>
            <person name="Chevrette M.G."/>
            <person name="De Carvalho L.P.S."/>
            <person name="Shen B."/>
        </authorList>
    </citation>
    <scope>NUCLEOTIDE SEQUENCE [LARGE SCALE GENOMIC DNA]</scope>
    <source>
        <strain evidence="1 2">NPDC019275</strain>
    </source>
</reference>
<dbReference type="RefSeq" id="WP_397093236.1">
    <property type="nucleotide sequence ID" value="NZ_JBIRYO010000013.1"/>
</dbReference>
<dbReference type="EMBL" id="JBIRYO010000013">
    <property type="protein sequence ID" value="MFI2475866.1"/>
    <property type="molecule type" value="Genomic_DNA"/>
</dbReference>
<evidence type="ECO:0008006" key="3">
    <source>
        <dbReference type="Google" id="ProtNLM"/>
    </source>
</evidence>
<name>A0ABW7X422_9NOCA</name>
<sequence length="278" mass="28661">MDVRYEVLAMGAFGARPGLAAAELPTAGDALSCWLRAVILGGQGRYAAARAELSAVRRRTTDPVLLSLAASTEGSLLRQLGWHTAASGPDGRAAALALPGGEFASVPAGSAPDRVDAVCDALTGLAADALGAGRLALARRLLDRSRAALDPDGLRWRAWIRWHWVSAETALASGTPGEALPHTREALAIAEAAPSVRHRVKSRLLVAAATAASGDAEHAMALADTVAAECRERDLLPLRWACAMLRSGLSDPGAAGEATECAAGIARRGGRFRPQGAA</sequence>
<accession>A0ABW7X422</accession>
<protein>
    <recommendedName>
        <fullName evidence="3">DNA-binding protein</fullName>
    </recommendedName>
</protein>
<evidence type="ECO:0000313" key="1">
    <source>
        <dbReference type="EMBL" id="MFI2475866.1"/>
    </source>
</evidence>
<dbReference type="Proteomes" id="UP001611415">
    <property type="component" value="Unassembled WGS sequence"/>
</dbReference>
<keyword evidence="2" id="KW-1185">Reference proteome</keyword>
<proteinExistence type="predicted"/>